<sequence>MGTKLKTIIFDADDTLWENEIFFRESEKKFCKLLGDFAPPHKVIETLLESEMSTLNIYGYGIKGFVLCMIRTALQLCGEGLTATMTREIIEIGNRQLKHPVKVYDGVKETLEFLHGRYDLLLATKGDPTDQNRKIEASGLQHYFSHIEIMPDKKIDNYKSLANRTGIEIKTTAMVGNSLRSDILPVLELGGYGIYIPCQETWAHEIAEKPAKSNRFFELDSIKELIKVI</sequence>
<evidence type="ECO:0000313" key="2">
    <source>
        <dbReference type="EMBL" id="MCP9610616.1"/>
    </source>
</evidence>
<dbReference type="SFLD" id="SFLDG01129">
    <property type="entry name" value="C1.5:_HAD__Beta-PGM__Phosphata"/>
    <property type="match status" value="1"/>
</dbReference>
<comment type="caution">
    <text evidence="2">The sequence shown here is derived from an EMBL/GenBank/DDBJ whole genome shotgun (WGS) entry which is preliminary data.</text>
</comment>
<reference evidence="2 3" key="1">
    <citation type="submission" date="2022-07" db="EMBL/GenBank/DDBJ databases">
        <title>Fecal culturing of patients with breast cancer.</title>
        <authorList>
            <person name="Teng N.M.Y."/>
            <person name="Kiu R."/>
            <person name="Evans R."/>
            <person name="Baker D.J."/>
            <person name="Zenner C."/>
            <person name="Robinson S.D."/>
            <person name="Hall L.J."/>
        </authorList>
    </citation>
    <scope>NUCLEOTIDE SEQUENCE [LARGE SCALE GENOMIC DNA]</scope>
    <source>
        <strain evidence="2 3">LH1063</strain>
    </source>
</reference>
<dbReference type="InterPro" id="IPR036412">
    <property type="entry name" value="HAD-like_sf"/>
</dbReference>
<organism evidence="2 3">
    <name type="scientific">Coprobacter tertius</name>
    <dbReference type="NCBI Taxonomy" id="2944915"/>
    <lineage>
        <taxon>Bacteria</taxon>
        <taxon>Pseudomonadati</taxon>
        <taxon>Bacteroidota</taxon>
        <taxon>Bacteroidia</taxon>
        <taxon>Bacteroidales</taxon>
        <taxon>Barnesiellaceae</taxon>
        <taxon>Coprobacter</taxon>
    </lineage>
</organism>
<proteinExistence type="predicted"/>
<dbReference type="EMBL" id="JANDHW010000001">
    <property type="protein sequence ID" value="MCP9610616.1"/>
    <property type="molecule type" value="Genomic_DNA"/>
</dbReference>
<dbReference type="Proteomes" id="UP001205603">
    <property type="component" value="Unassembled WGS sequence"/>
</dbReference>
<gene>
    <name evidence="2" type="ORF">NMU02_00715</name>
</gene>
<dbReference type="PANTHER" id="PTHR43316:SF8">
    <property type="entry name" value="HAD FAMILY HYDROLASE"/>
    <property type="match status" value="1"/>
</dbReference>
<dbReference type="PANTHER" id="PTHR43316">
    <property type="entry name" value="HYDROLASE, HALOACID DELAHOGENASE-RELATED"/>
    <property type="match status" value="1"/>
</dbReference>
<keyword evidence="1 2" id="KW-0378">Hydrolase</keyword>
<dbReference type="InterPro" id="IPR051540">
    <property type="entry name" value="S-2-haloacid_dehalogenase"/>
</dbReference>
<name>A0ABT1MFG4_9BACT</name>
<protein>
    <submittedName>
        <fullName evidence="2">HAD family hydrolase</fullName>
    </submittedName>
</protein>
<dbReference type="SUPFAM" id="SSF56784">
    <property type="entry name" value="HAD-like"/>
    <property type="match status" value="1"/>
</dbReference>
<dbReference type="Pfam" id="PF00702">
    <property type="entry name" value="Hydrolase"/>
    <property type="match status" value="1"/>
</dbReference>
<dbReference type="InterPro" id="IPR023214">
    <property type="entry name" value="HAD_sf"/>
</dbReference>
<dbReference type="InterPro" id="IPR023198">
    <property type="entry name" value="PGP-like_dom2"/>
</dbReference>
<evidence type="ECO:0000313" key="3">
    <source>
        <dbReference type="Proteomes" id="UP001205603"/>
    </source>
</evidence>
<dbReference type="GO" id="GO:0016787">
    <property type="term" value="F:hydrolase activity"/>
    <property type="evidence" value="ECO:0007669"/>
    <property type="project" value="UniProtKB-KW"/>
</dbReference>
<keyword evidence="3" id="KW-1185">Reference proteome</keyword>
<evidence type="ECO:0000256" key="1">
    <source>
        <dbReference type="ARBA" id="ARBA00022801"/>
    </source>
</evidence>
<dbReference type="Gene3D" id="1.10.150.240">
    <property type="entry name" value="Putative phosphatase, domain 2"/>
    <property type="match status" value="1"/>
</dbReference>
<accession>A0ABT1MFG4</accession>
<dbReference type="Gene3D" id="3.40.50.1000">
    <property type="entry name" value="HAD superfamily/HAD-like"/>
    <property type="match status" value="1"/>
</dbReference>
<dbReference type="SFLD" id="SFLDS00003">
    <property type="entry name" value="Haloacid_Dehalogenase"/>
    <property type="match status" value="1"/>
</dbReference>
<dbReference type="RefSeq" id="WP_255025146.1">
    <property type="nucleotide sequence ID" value="NZ_JANDHW010000001.1"/>
</dbReference>